<dbReference type="GO" id="GO:0006281">
    <property type="term" value="P:DNA repair"/>
    <property type="evidence" value="ECO:0007669"/>
    <property type="project" value="InterPro"/>
</dbReference>
<dbReference type="PANTHER" id="PTHR42926:SF1">
    <property type="entry name" value="CIRCADIAN CLOCK OSCILLATOR PROTEIN KAIC 1"/>
    <property type="match status" value="1"/>
</dbReference>
<evidence type="ECO:0000313" key="9">
    <source>
        <dbReference type="EMBL" id="SDM01768.1"/>
    </source>
</evidence>
<evidence type="ECO:0000256" key="6">
    <source>
        <dbReference type="ARBA" id="ARBA00022801"/>
    </source>
</evidence>
<dbReference type="RefSeq" id="WP_089760605.1">
    <property type="nucleotide sequence ID" value="NZ_FNGO01000014.1"/>
</dbReference>
<dbReference type="STRING" id="321763.SAMN04488692_11419"/>
<dbReference type="InterPro" id="IPR027417">
    <property type="entry name" value="P-loop_NTPase"/>
</dbReference>
<dbReference type="InterPro" id="IPR030665">
    <property type="entry name" value="KaiC"/>
</dbReference>
<evidence type="ECO:0000256" key="2">
    <source>
        <dbReference type="ARBA" id="ARBA00022553"/>
    </source>
</evidence>
<dbReference type="GO" id="GO:0004674">
    <property type="term" value="F:protein serine/threonine kinase activity"/>
    <property type="evidence" value="ECO:0007669"/>
    <property type="project" value="UniProtKB-EC"/>
</dbReference>
<evidence type="ECO:0000256" key="1">
    <source>
        <dbReference type="ARBA" id="ARBA00012513"/>
    </source>
</evidence>
<evidence type="ECO:0000256" key="3">
    <source>
        <dbReference type="ARBA" id="ARBA00022679"/>
    </source>
</evidence>
<dbReference type="PROSITE" id="PS50162">
    <property type="entry name" value="RECA_2"/>
    <property type="match status" value="1"/>
</dbReference>
<dbReference type="GO" id="GO:0140664">
    <property type="term" value="F:ATP-dependent DNA damage sensor activity"/>
    <property type="evidence" value="ECO:0007669"/>
    <property type="project" value="InterPro"/>
</dbReference>
<accession>A0A1G9PSM9</accession>
<dbReference type="PANTHER" id="PTHR42926">
    <property type="match status" value="1"/>
</dbReference>
<dbReference type="EMBL" id="FNGO01000014">
    <property type="protein sequence ID" value="SDM01768.1"/>
    <property type="molecule type" value="Genomic_DNA"/>
</dbReference>
<keyword evidence="6" id="KW-0378">Hydrolase</keyword>
<dbReference type="SUPFAM" id="SSF52540">
    <property type="entry name" value="P-loop containing nucleoside triphosphate hydrolases"/>
    <property type="match status" value="2"/>
</dbReference>
<evidence type="ECO:0000313" key="10">
    <source>
        <dbReference type="Proteomes" id="UP000199476"/>
    </source>
</evidence>
<sequence length="484" mass="54240">MDVEGRISTGINGLDSILEGGLIPGDAYLLRGGAGSGKTTLGLHFLCADLSTDSSRLFISLSEPRPKIVRNAEKRDFPIQKIEFLDLSPSSQFVEKEDYSVFPSAEVEEQPLLEEISKKIKAMKPERIFIDGLTQLRFLSPDDYRFRKNIQSLIKLMADMETTPMLVSEVGSRPDDDLQFISDGIISLKTRGDERKISIAKIRGSDFVRGLHTYILNEKGMKVYPRLNPDFSPDKDMAADRETISSGVPEIDKLLHGGIERGTNTIITGPTGSGKTSLGLTFMKEAAGRGERSVIYLLEESKEILKQRSKSINIPIEEMVKNNNLELFSVNSGEISPELFVHRVKKEVEENDTKLVMLDSITAFNSHFKDENWRKNDLIKVLDSMRKFLFNNNVTILMTNEIPNITGDFQVTDDQISYLADNVIILRYIELSGGMQKAIGVLKKRLSSFETKLREFEITEYGLEVGEPMENLSGILSGNPEIIS</sequence>
<dbReference type="AlphaFoldDB" id="A0A1G9PSM9"/>
<feature type="domain" description="KaiC" evidence="8">
    <location>
        <begin position="5"/>
        <end position="241"/>
    </location>
</feature>
<keyword evidence="2" id="KW-0597">Phosphoprotein</keyword>
<dbReference type="PROSITE" id="PS51146">
    <property type="entry name" value="KAIC"/>
    <property type="match status" value="2"/>
</dbReference>
<keyword evidence="5" id="KW-0418">Kinase</keyword>
<dbReference type="OrthoDB" id="9783783at2"/>
<keyword evidence="4" id="KW-0677">Repeat</keyword>
<evidence type="ECO:0000259" key="7">
    <source>
        <dbReference type="PROSITE" id="PS50162"/>
    </source>
</evidence>
<evidence type="ECO:0000256" key="4">
    <source>
        <dbReference type="ARBA" id="ARBA00022737"/>
    </source>
</evidence>
<name>A0A1G9PSM9_9FIRM</name>
<keyword evidence="10" id="KW-1185">Reference proteome</keyword>
<dbReference type="InterPro" id="IPR051347">
    <property type="entry name" value="Circadian_clock_KaiC-rel"/>
</dbReference>
<dbReference type="InterPro" id="IPR014774">
    <property type="entry name" value="KaiC-like_dom"/>
</dbReference>
<proteinExistence type="predicted"/>
<feature type="domain" description="RecA family profile 1" evidence="7">
    <location>
        <begin position="240"/>
        <end position="402"/>
    </location>
</feature>
<dbReference type="InterPro" id="IPR010624">
    <property type="entry name" value="KaiC_dom"/>
</dbReference>
<dbReference type="SMART" id="SM00382">
    <property type="entry name" value="AAA"/>
    <property type="match status" value="2"/>
</dbReference>
<dbReference type="Gene3D" id="3.40.50.300">
    <property type="entry name" value="P-loop containing nucleotide triphosphate hydrolases"/>
    <property type="match status" value="2"/>
</dbReference>
<dbReference type="GO" id="GO:0005524">
    <property type="term" value="F:ATP binding"/>
    <property type="evidence" value="ECO:0007669"/>
    <property type="project" value="InterPro"/>
</dbReference>
<gene>
    <name evidence="9" type="ORF">SAMN04488692_11419</name>
</gene>
<dbReference type="GO" id="GO:0016787">
    <property type="term" value="F:hydrolase activity"/>
    <property type="evidence" value="ECO:0007669"/>
    <property type="project" value="UniProtKB-KW"/>
</dbReference>
<feature type="domain" description="KaiC" evidence="8">
    <location>
        <begin position="242"/>
        <end position="479"/>
    </location>
</feature>
<evidence type="ECO:0000256" key="5">
    <source>
        <dbReference type="ARBA" id="ARBA00022777"/>
    </source>
</evidence>
<dbReference type="EC" id="2.7.11.1" evidence="1"/>
<dbReference type="InterPro" id="IPR020588">
    <property type="entry name" value="RecA_ATP-bd"/>
</dbReference>
<dbReference type="Pfam" id="PF06745">
    <property type="entry name" value="ATPase"/>
    <property type="match status" value="2"/>
</dbReference>
<organism evidence="9 10">
    <name type="scientific">Halarsenatibacter silvermanii</name>
    <dbReference type="NCBI Taxonomy" id="321763"/>
    <lineage>
        <taxon>Bacteria</taxon>
        <taxon>Bacillati</taxon>
        <taxon>Bacillota</taxon>
        <taxon>Clostridia</taxon>
        <taxon>Halanaerobiales</taxon>
        <taxon>Halarsenatibacteraceae</taxon>
        <taxon>Halarsenatibacter</taxon>
    </lineage>
</organism>
<reference evidence="9 10" key="1">
    <citation type="submission" date="2016-10" db="EMBL/GenBank/DDBJ databases">
        <authorList>
            <person name="de Groot N.N."/>
        </authorList>
    </citation>
    <scope>NUCLEOTIDE SEQUENCE [LARGE SCALE GENOMIC DNA]</scope>
    <source>
        <strain evidence="9 10">SLAS-1</strain>
    </source>
</reference>
<dbReference type="GO" id="GO:0003677">
    <property type="term" value="F:DNA binding"/>
    <property type="evidence" value="ECO:0007669"/>
    <property type="project" value="InterPro"/>
</dbReference>
<keyword evidence="3" id="KW-0808">Transferase</keyword>
<dbReference type="Proteomes" id="UP000199476">
    <property type="component" value="Unassembled WGS sequence"/>
</dbReference>
<evidence type="ECO:0000259" key="8">
    <source>
        <dbReference type="PROSITE" id="PS51146"/>
    </source>
</evidence>
<dbReference type="InterPro" id="IPR003593">
    <property type="entry name" value="AAA+_ATPase"/>
</dbReference>
<dbReference type="PIRSF" id="PIRSF039117">
    <property type="entry name" value="KaiC"/>
    <property type="match status" value="1"/>
</dbReference>
<protein>
    <recommendedName>
        <fullName evidence="1">non-specific serine/threonine protein kinase</fullName>
        <ecNumber evidence="1">2.7.11.1</ecNumber>
    </recommendedName>
</protein>